<gene>
    <name evidence="1" type="ORF">AVDCRST_MAG67-971</name>
</gene>
<sequence>MPSTPEELTDDERRQLRRAHERLRTATQEVMALVATEPIKNRWTPEPAPPEILGAARSELQSAWDELGRCYRELLGWETVS</sequence>
<accession>A0A6J4RZJ1</accession>
<reference evidence="1" key="1">
    <citation type="submission" date="2020-02" db="EMBL/GenBank/DDBJ databases">
        <authorList>
            <person name="Meier V. D."/>
        </authorList>
    </citation>
    <scope>NUCLEOTIDE SEQUENCE</scope>
    <source>
        <strain evidence="1">AVDCRST_MAG67</strain>
    </source>
</reference>
<dbReference type="AlphaFoldDB" id="A0A6J4RZJ1"/>
<organism evidence="1">
    <name type="scientific">uncultured Solirubrobacteraceae bacterium</name>
    <dbReference type="NCBI Taxonomy" id="1162706"/>
    <lineage>
        <taxon>Bacteria</taxon>
        <taxon>Bacillati</taxon>
        <taxon>Actinomycetota</taxon>
        <taxon>Thermoleophilia</taxon>
        <taxon>Solirubrobacterales</taxon>
        <taxon>Solirubrobacteraceae</taxon>
        <taxon>environmental samples</taxon>
    </lineage>
</organism>
<proteinExistence type="predicted"/>
<dbReference type="EMBL" id="CADCVQ010000049">
    <property type="protein sequence ID" value="CAA9482600.1"/>
    <property type="molecule type" value="Genomic_DNA"/>
</dbReference>
<protein>
    <submittedName>
        <fullName evidence="1">Uncharacterized protein</fullName>
    </submittedName>
</protein>
<evidence type="ECO:0000313" key="1">
    <source>
        <dbReference type="EMBL" id="CAA9482600.1"/>
    </source>
</evidence>
<name>A0A6J4RZJ1_9ACTN</name>